<feature type="region of interest" description="Disordered" evidence="1">
    <location>
        <begin position="289"/>
        <end position="332"/>
    </location>
</feature>
<dbReference type="AlphaFoldDB" id="A0A5K1K6Q5"/>
<dbReference type="EMBL" id="LR729641">
    <property type="protein sequence ID" value="VWP01756.1"/>
    <property type="molecule type" value="Genomic_DNA"/>
</dbReference>
<name>A0A5K1K6Q5_9APHY</name>
<reference evidence="3" key="1">
    <citation type="submission" date="2019-10" db="EMBL/GenBank/DDBJ databases">
        <authorList>
            <person name="Nor Muhammad N."/>
        </authorList>
    </citation>
    <scope>NUCLEOTIDE SEQUENCE</scope>
</reference>
<organism evidence="3">
    <name type="scientific">Ganoderma boninense</name>
    <dbReference type="NCBI Taxonomy" id="34458"/>
    <lineage>
        <taxon>Eukaryota</taxon>
        <taxon>Fungi</taxon>
        <taxon>Dikarya</taxon>
        <taxon>Basidiomycota</taxon>
        <taxon>Agaricomycotina</taxon>
        <taxon>Agaricomycetes</taxon>
        <taxon>Polyporales</taxon>
        <taxon>Polyporaceae</taxon>
        <taxon>Ganoderma</taxon>
    </lineage>
</organism>
<protein>
    <submittedName>
        <fullName evidence="3">Polyadenylation factor subunit 2</fullName>
    </submittedName>
</protein>
<feature type="transmembrane region" description="Helical" evidence="2">
    <location>
        <begin position="188"/>
        <end position="213"/>
    </location>
</feature>
<evidence type="ECO:0000256" key="1">
    <source>
        <dbReference type="SAM" id="MobiDB-lite"/>
    </source>
</evidence>
<sequence>MIPGVSNVISDAASCLPRDSKGVLPTPILQGSFSSVGIAGFFGGDNAFTGVSAIALMPGRRWLGWYNSPGTFGIAKQFAQLAKLKISDSLFPNGERDPTRLFQLDGQTGPSFVAAHSGVVLEFTGHPGSILTSRAEAARLSHVFNREGTHGKRGTGQNVTILNLQRHSAPALDMPIAFTPPTLSTETLWSLAPMAVSVGASIMCALVADWFCFTSIVMGMVAHGSVCAIVGSGKLTFTAPQAALEGPPGDGVLVGKKETVILVGAGSAVNIFTRGRFFFKFGANQEASKPPAQQAEKDAHGISNTKEGGASNRAMDNGEAHHPSLPSKVSMPRSMPACTSPPVLLNPPALLTHLVSIIPKWREYTIWFFAILLMVQPVIQFFLVPLGSLFGQLLFVVSILASWAYNLYLSNRIDRDVILTQFLFDQLGLNDREHVQKYRLTTLTSLVAFTALVLASARPKIDDPLAFLDSMIPQNTVVWRAWKEAMTAVLKNREYIHEGPAEDRIFSEADLKRVDKEYRGLLKIFFDDAEDSWKAWCEVRDKDKMRNLRERKCEIAR</sequence>
<keyword evidence="2" id="KW-0472">Membrane</keyword>
<feature type="transmembrane region" description="Helical" evidence="2">
    <location>
        <begin position="389"/>
        <end position="409"/>
    </location>
</feature>
<keyword evidence="2" id="KW-1133">Transmembrane helix</keyword>
<evidence type="ECO:0000313" key="3">
    <source>
        <dbReference type="EMBL" id="VWP01756.1"/>
    </source>
</evidence>
<evidence type="ECO:0000256" key="2">
    <source>
        <dbReference type="SAM" id="Phobius"/>
    </source>
</evidence>
<feature type="transmembrane region" description="Helical" evidence="2">
    <location>
        <begin position="364"/>
        <end position="383"/>
    </location>
</feature>
<gene>
    <name evidence="3" type="primary">Q4X1Y0</name>
</gene>
<accession>A0A5K1K6Q5</accession>
<keyword evidence="2" id="KW-0812">Transmembrane</keyword>
<proteinExistence type="predicted"/>